<keyword evidence="8" id="KW-1185">Reference proteome</keyword>
<evidence type="ECO:0000256" key="6">
    <source>
        <dbReference type="PIRSR" id="PIRSR001362-3"/>
    </source>
</evidence>
<dbReference type="InterPro" id="IPR039556">
    <property type="entry name" value="ICL/PEPM"/>
</dbReference>
<dbReference type="SUPFAM" id="SSF51621">
    <property type="entry name" value="Phosphoenolpyruvate/pyruvate domain"/>
    <property type="match status" value="1"/>
</dbReference>
<dbReference type="NCBIfam" id="TIGR01346">
    <property type="entry name" value="isocit_lyase"/>
    <property type="match status" value="1"/>
</dbReference>
<feature type="binding site" evidence="5">
    <location>
        <begin position="148"/>
        <end position="150"/>
    </location>
    <ligand>
        <name>substrate</name>
    </ligand>
</feature>
<dbReference type="GO" id="GO:0046872">
    <property type="term" value="F:metal ion binding"/>
    <property type="evidence" value="ECO:0007669"/>
    <property type="project" value="UniProtKB-KW"/>
</dbReference>
<dbReference type="PANTHER" id="PTHR21631:SF13">
    <property type="entry name" value="MITOCHONDRIAL 2-METHYLISOCITRATE LYASE ICL2"/>
    <property type="match status" value="1"/>
</dbReference>
<feature type="binding site" evidence="6">
    <location>
        <position position="220"/>
    </location>
    <ligand>
        <name>Mg(2+)</name>
        <dbReference type="ChEBI" id="CHEBI:18420"/>
    </ligand>
</feature>
<dbReference type="InterPro" id="IPR018523">
    <property type="entry name" value="Isocitrate_lyase_ph_CS"/>
</dbReference>
<comment type="similarity">
    <text evidence="1 3">Belongs to the isocitrate lyase/PEP mutase superfamily. Isocitrate lyase family.</text>
</comment>
<comment type="caution">
    <text evidence="7">The sequence shown here is derived from an EMBL/GenBank/DDBJ whole genome shotgun (WGS) entry which is preliminary data.</text>
</comment>
<dbReference type="CDD" id="cd00377">
    <property type="entry name" value="ICL_PEPM"/>
    <property type="match status" value="1"/>
</dbReference>
<feature type="active site" description="Proton acceptor" evidence="4">
    <location>
        <position position="258"/>
    </location>
</feature>
<feature type="binding site" evidence="5">
    <location>
        <begin position="491"/>
        <end position="495"/>
    </location>
    <ligand>
        <name>substrate</name>
    </ligand>
</feature>
<dbReference type="InterPro" id="IPR015813">
    <property type="entry name" value="Pyrv/PenolPyrv_kinase-like_dom"/>
</dbReference>
<dbReference type="Pfam" id="PF00463">
    <property type="entry name" value="ICL"/>
    <property type="match status" value="1"/>
</dbReference>
<accession>A0AAD4QB06</accession>
<evidence type="ECO:0000313" key="7">
    <source>
        <dbReference type="EMBL" id="KAH8997422.1"/>
    </source>
</evidence>
<comment type="cofactor">
    <cofactor evidence="6">
        <name>Mg(2+)</name>
        <dbReference type="ChEBI" id="CHEBI:18420"/>
    </cofactor>
    <text evidence="6">Can also use Mn(2+) ion.</text>
</comment>
<dbReference type="InterPro" id="IPR006254">
    <property type="entry name" value="Isocitrate_lyase"/>
</dbReference>
<dbReference type="Proteomes" id="UP001201163">
    <property type="component" value="Unassembled WGS sequence"/>
</dbReference>
<sequence>MFRKCIEFSKADYTVLPTIVLNTYTDCQTPSQYLSPLLRPTHGPVVLALDTPTLSEESDGFDSRVTAVEAFFSQPRFSGLSRPYSAAAVASKQGSLPPLPLPSTLLANKLYAVFDRAAKEGKPVHTLGAIDPVQMTQMARWLEVMYVSGWAASSVLTTANNEVGPDLGDYPYTTVPNQVHRLFRAQQLHDRKHYDQRVEASSEERAKMPYIDYLRPIIADADTGHGGTSTVMKLVKLFAESGASAIHLEDQLHGGKKCGHLSGKVVVPTSAHIARLVASRFQLDLLQHTMLLIARTDAESARLLSSTVDARDHPYIQGVRTRLPDGSRRLALADVLDRAESEGQSGVEIDNLEAQWLSEVKLTTFDEGKTLFLGGAVGQAIQESSKIPSDQKAPKLKHYREAASGKPNTEARNIAAEIVGSEIDWDWDLPRTREGYYHTTGGIDAAVSRALAFAPYADLIWLETKTPDLKQAQLFARRIREKFPGKWLVYNLSPSFNWSAHGYSDADLKRFIWDLAQEGFVLQLVSLAGLHSNAVGFAELAQRFKTDGMLAYVETVQRKEKEIGCDVLTHQKWSGADYIDRILSTLSSGSSSTSSRGKDSTEHSF</sequence>
<name>A0AAD4QB06_9AGAM</name>
<protein>
    <recommendedName>
        <fullName evidence="3">Isocitrate lyase</fullName>
    </recommendedName>
</protein>
<evidence type="ECO:0000313" key="8">
    <source>
        <dbReference type="Proteomes" id="UP001201163"/>
    </source>
</evidence>
<dbReference type="PANTHER" id="PTHR21631">
    <property type="entry name" value="ISOCITRATE LYASE/MALATE SYNTHASE"/>
    <property type="match status" value="1"/>
</dbReference>
<dbReference type="GO" id="GO:0046421">
    <property type="term" value="F:methylisocitrate lyase activity"/>
    <property type="evidence" value="ECO:0007669"/>
    <property type="project" value="TreeGrafter"/>
</dbReference>
<reference evidence="7" key="1">
    <citation type="submission" date="2022-01" db="EMBL/GenBank/DDBJ databases">
        <title>Comparative genomics reveals a dynamic genome evolution in the ectomycorrhizal milk-cap (Lactarius) mushrooms.</title>
        <authorList>
            <consortium name="DOE Joint Genome Institute"/>
            <person name="Lebreton A."/>
            <person name="Tang N."/>
            <person name="Kuo A."/>
            <person name="LaButti K."/>
            <person name="Drula E."/>
            <person name="Barry K."/>
            <person name="Clum A."/>
            <person name="Lipzen A."/>
            <person name="Mousain D."/>
            <person name="Ng V."/>
            <person name="Wang R."/>
            <person name="Wang X."/>
            <person name="Dai Y."/>
            <person name="Henrissat B."/>
            <person name="Grigoriev I.V."/>
            <person name="Guerin-Laguette A."/>
            <person name="Yu F."/>
            <person name="Martin F.M."/>
        </authorList>
    </citation>
    <scope>NUCLEOTIDE SEQUENCE</scope>
    <source>
        <strain evidence="7">QP</strain>
    </source>
</reference>
<dbReference type="PIRSF" id="PIRSF001362">
    <property type="entry name" value="Isocit_lyase"/>
    <property type="match status" value="1"/>
</dbReference>
<dbReference type="EMBL" id="JAKELL010000007">
    <property type="protein sequence ID" value="KAH8997422.1"/>
    <property type="molecule type" value="Genomic_DNA"/>
</dbReference>
<dbReference type="InterPro" id="IPR040442">
    <property type="entry name" value="Pyrv_kinase-like_dom_sf"/>
</dbReference>
<dbReference type="PROSITE" id="PS00161">
    <property type="entry name" value="ISOCITRATE_LYASE"/>
    <property type="match status" value="1"/>
</dbReference>
<evidence type="ECO:0000256" key="3">
    <source>
        <dbReference type="PIRNR" id="PIRNR001362"/>
    </source>
</evidence>
<evidence type="ECO:0000256" key="4">
    <source>
        <dbReference type="PIRSR" id="PIRSR001362-1"/>
    </source>
</evidence>
<organism evidence="7 8">
    <name type="scientific">Lactarius akahatsu</name>
    <dbReference type="NCBI Taxonomy" id="416441"/>
    <lineage>
        <taxon>Eukaryota</taxon>
        <taxon>Fungi</taxon>
        <taxon>Dikarya</taxon>
        <taxon>Basidiomycota</taxon>
        <taxon>Agaricomycotina</taxon>
        <taxon>Agaricomycetes</taxon>
        <taxon>Russulales</taxon>
        <taxon>Russulaceae</taxon>
        <taxon>Lactarius</taxon>
    </lineage>
</organism>
<keyword evidence="2 3" id="KW-0456">Lyase</keyword>
<proteinExistence type="inferred from homology"/>
<keyword evidence="6" id="KW-0479">Metal-binding</keyword>
<dbReference type="GO" id="GO:0019629">
    <property type="term" value="P:propionate catabolic process, 2-methylcitrate cycle"/>
    <property type="evidence" value="ECO:0007669"/>
    <property type="project" value="TreeGrafter"/>
</dbReference>
<feature type="binding site" evidence="5">
    <location>
        <begin position="259"/>
        <end position="260"/>
    </location>
    <ligand>
        <name>substrate</name>
    </ligand>
</feature>
<dbReference type="Gene3D" id="3.20.20.60">
    <property type="entry name" value="Phosphoenolpyruvate-binding domains"/>
    <property type="match status" value="1"/>
</dbReference>
<evidence type="ECO:0000256" key="1">
    <source>
        <dbReference type="ARBA" id="ARBA00005704"/>
    </source>
</evidence>
<dbReference type="Gene3D" id="1.10.10.850">
    <property type="match status" value="1"/>
</dbReference>
<dbReference type="GO" id="GO:0004451">
    <property type="term" value="F:isocitrate lyase activity"/>
    <property type="evidence" value="ECO:0007669"/>
    <property type="project" value="InterPro"/>
</dbReference>
<feature type="binding site" evidence="5">
    <location>
        <position position="295"/>
    </location>
    <ligand>
        <name>substrate</name>
    </ligand>
</feature>
<keyword evidence="6" id="KW-0460">Magnesium</keyword>
<dbReference type="AlphaFoldDB" id="A0AAD4QB06"/>
<gene>
    <name evidence="7" type="ORF">EDB92DRAFT_2031144</name>
</gene>
<evidence type="ECO:0000256" key="5">
    <source>
        <dbReference type="PIRSR" id="PIRSR001362-2"/>
    </source>
</evidence>
<feature type="binding site" evidence="5">
    <location>
        <position position="526"/>
    </location>
    <ligand>
        <name>substrate</name>
    </ligand>
</feature>
<evidence type="ECO:0000256" key="2">
    <source>
        <dbReference type="ARBA" id="ARBA00023239"/>
    </source>
</evidence>
<dbReference type="GO" id="GO:0005759">
    <property type="term" value="C:mitochondrial matrix"/>
    <property type="evidence" value="ECO:0007669"/>
    <property type="project" value="TreeGrafter"/>
</dbReference>